<dbReference type="Proteomes" id="UP001596395">
    <property type="component" value="Unassembled WGS sequence"/>
</dbReference>
<dbReference type="RefSeq" id="WP_336351132.1">
    <property type="nucleotide sequence ID" value="NZ_JAZAQL010000003.1"/>
</dbReference>
<evidence type="ECO:0000313" key="2">
    <source>
        <dbReference type="Proteomes" id="UP001596395"/>
    </source>
</evidence>
<accession>A0ABD5VF95</accession>
<proteinExistence type="predicted"/>
<evidence type="ECO:0000313" key="1">
    <source>
        <dbReference type="EMBL" id="MFC6954175.1"/>
    </source>
</evidence>
<dbReference type="EMBL" id="JBHSXN010000003">
    <property type="protein sequence ID" value="MFC6954175.1"/>
    <property type="molecule type" value="Genomic_DNA"/>
</dbReference>
<name>A0ABD5VF95_9EURY</name>
<gene>
    <name evidence="1" type="ORF">ACFQGB_15030</name>
</gene>
<dbReference type="AlphaFoldDB" id="A0ABD5VF95"/>
<comment type="caution">
    <text evidence="1">The sequence shown here is derived from an EMBL/GenBank/DDBJ whole genome shotgun (WGS) entry which is preliminary data.</text>
</comment>
<evidence type="ECO:0008006" key="3">
    <source>
        <dbReference type="Google" id="ProtNLM"/>
    </source>
</evidence>
<sequence>MAHVPESVTMYVCENCQVAHAGTPIHVDTAQHTFEAPDECGCCGETAFVDLTNWVHHHD</sequence>
<reference evidence="1 2" key="1">
    <citation type="journal article" date="2019" name="Int. J. Syst. Evol. Microbiol.">
        <title>The Global Catalogue of Microorganisms (GCM) 10K type strain sequencing project: providing services to taxonomists for standard genome sequencing and annotation.</title>
        <authorList>
            <consortium name="The Broad Institute Genomics Platform"/>
            <consortium name="The Broad Institute Genome Sequencing Center for Infectious Disease"/>
            <person name="Wu L."/>
            <person name="Ma J."/>
        </authorList>
    </citation>
    <scope>NUCLEOTIDE SEQUENCE [LARGE SCALE GENOMIC DNA]</scope>
    <source>
        <strain evidence="1 2">GX26</strain>
    </source>
</reference>
<keyword evidence="2" id="KW-1185">Reference proteome</keyword>
<organism evidence="1 2">
    <name type="scientific">Halorubellus litoreus</name>
    <dbReference type="NCBI Taxonomy" id="755308"/>
    <lineage>
        <taxon>Archaea</taxon>
        <taxon>Methanobacteriati</taxon>
        <taxon>Methanobacteriota</taxon>
        <taxon>Stenosarchaea group</taxon>
        <taxon>Halobacteria</taxon>
        <taxon>Halobacteriales</taxon>
        <taxon>Halorubellaceae</taxon>
        <taxon>Halorubellus</taxon>
    </lineage>
</organism>
<protein>
    <recommendedName>
        <fullName evidence="3">C2H2-type domain-containing protein</fullName>
    </recommendedName>
</protein>